<dbReference type="CDD" id="cd00156">
    <property type="entry name" value="REC"/>
    <property type="match status" value="1"/>
</dbReference>
<dbReference type="SUPFAM" id="SSF52172">
    <property type="entry name" value="CheY-like"/>
    <property type="match status" value="1"/>
</dbReference>
<protein>
    <submittedName>
        <fullName evidence="6">CheY-like chemotaxis protein</fullName>
    </submittedName>
</protein>
<dbReference type="InterPro" id="IPR050595">
    <property type="entry name" value="Bact_response_regulator"/>
</dbReference>
<dbReference type="PROSITE" id="PS50110">
    <property type="entry name" value="RESPONSE_REGULATORY"/>
    <property type="match status" value="1"/>
</dbReference>
<dbReference type="InterPro" id="IPR011006">
    <property type="entry name" value="CheY-like_superfamily"/>
</dbReference>
<keyword evidence="3" id="KW-0804">Transcription</keyword>
<evidence type="ECO:0000256" key="1">
    <source>
        <dbReference type="ARBA" id="ARBA00022553"/>
    </source>
</evidence>
<organism evidence="6 7">
    <name type="scientific">Bradyrhizobium elkanii</name>
    <dbReference type="NCBI Taxonomy" id="29448"/>
    <lineage>
        <taxon>Bacteria</taxon>
        <taxon>Pseudomonadati</taxon>
        <taxon>Pseudomonadota</taxon>
        <taxon>Alphaproteobacteria</taxon>
        <taxon>Hyphomicrobiales</taxon>
        <taxon>Nitrobacteraceae</taxon>
        <taxon>Bradyrhizobium</taxon>
    </lineage>
</organism>
<comment type="caution">
    <text evidence="6">The sequence shown here is derived from an EMBL/GenBank/DDBJ whole genome shotgun (WGS) entry which is preliminary data.</text>
</comment>
<evidence type="ECO:0000313" key="7">
    <source>
        <dbReference type="Proteomes" id="UP001565471"/>
    </source>
</evidence>
<dbReference type="Proteomes" id="UP001565471">
    <property type="component" value="Unassembled WGS sequence"/>
</dbReference>
<evidence type="ECO:0000256" key="2">
    <source>
        <dbReference type="ARBA" id="ARBA00023015"/>
    </source>
</evidence>
<dbReference type="Pfam" id="PF00072">
    <property type="entry name" value="Response_reg"/>
    <property type="match status" value="1"/>
</dbReference>
<dbReference type="RefSeq" id="WP_016840998.1">
    <property type="nucleotide sequence ID" value="NZ_CP126026.1"/>
</dbReference>
<reference evidence="6 7" key="1">
    <citation type="submission" date="2024-07" db="EMBL/GenBank/DDBJ databases">
        <title>Genomic Encyclopedia of Type Strains, Phase V (KMG-V): Genome sequencing to study the core and pangenomes of soil and plant-associated prokaryotes.</title>
        <authorList>
            <person name="Whitman W."/>
        </authorList>
    </citation>
    <scope>NUCLEOTIDE SEQUENCE [LARGE SCALE GENOMIC DNA]</scope>
    <source>
        <strain evidence="6 7">USDA 415</strain>
    </source>
</reference>
<sequence>MSVYILVVDDEPDVEALYRQHFRRELRAGRFLMEFAASAPAALQRAADIRDPSLILILSDINMPGMSGLEMLPEVRARRPDVPVIMITAYGDAETRKIALERGAEALLTKPIDFGQLRQEIDARLGQLA</sequence>
<feature type="domain" description="Response regulatory" evidence="5">
    <location>
        <begin position="4"/>
        <end position="125"/>
    </location>
</feature>
<evidence type="ECO:0000313" key="6">
    <source>
        <dbReference type="EMBL" id="MEY9318747.1"/>
    </source>
</evidence>
<evidence type="ECO:0000259" key="5">
    <source>
        <dbReference type="PROSITE" id="PS50110"/>
    </source>
</evidence>
<keyword evidence="1 4" id="KW-0597">Phosphoprotein</keyword>
<keyword evidence="2" id="KW-0805">Transcription regulation</keyword>
<proteinExistence type="predicted"/>
<feature type="modified residue" description="4-aspartylphosphate" evidence="4">
    <location>
        <position position="60"/>
    </location>
</feature>
<evidence type="ECO:0000256" key="4">
    <source>
        <dbReference type="PROSITE-ProRule" id="PRU00169"/>
    </source>
</evidence>
<dbReference type="SMART" id="SM00448">
    <property type="entry name" value="REC"/>
    <property type="match status" value="1"/>
</dbReference>
<dbReference type="EMBL" id="JBGBZA010000002">
    <property type="protein sequence ID" value="MEY9318747.1"/>
    <property type="molecule type" value="Genomic_DNA"/>
</dbReference>
<keyword evidence="7" id="KW-1185">Reference proteome</keyword>
<evidence type="ECO:0000256" key="3">
    <source>
        <dbReference type="ARBA" id="ARBA00023163"/>
    </source>
</evidence>
<dbReference type="Gene3D" id="3.40.50.2300">
    <property type="match status" value="1"/>
</dbReference>
<dbReference type="InterPro" id="IPR001789">
    <property type="entry name" value="Sig_transdc_resp-reg_receiver"/>
</dbReference>
<dbReference type="PANTHER" id="PTHR44591:SF3">
    <property type="entry name" value="RESPONSE REGULATORY DOMAIN-CONTAINING PROTEIN"/>
    <property type="match status" value="1"/>
</dbReference>
<dbReference type="PANTHER" id="PTHR44591">
    <property type="entry name" value="STRESS RESPONSE REGULATOR PROTEIN 1"/>
    <property type="match status" value="1"/>
</dbReference>
<gene>
    <name evidence="6" type="ORF">ABIF29_005546</name>
</gene>
<name>A0ABV4F5L8_BRAEL</name>
<accession>A0ABV4F5L8</accession>